<dbReference type="OrthoDB" id="1405967at2"/>
<dbReference type="Proteomes" id="UP000184609">
    <property type="component" value="Unassembled WGS sequence"/>
</dbReference>
<evidence type="ECO:0008006" key="4">
    <source>
        <dbReference type="Google" id="ProtNLM"/>
    </source>
</evidence>
<organism evidence="2 3">
    <name type="scientific">Algoriphagus zhangzhouensis</name>
    <dbReference type="NCBI Taxonomy" id="1073327"/>
    <lineage>
        <taxon>Bacteria</taxon>
        <taxon>Pseudomonadati</taxon>
        <taxon>Bacteroidota</taxon>
        <taxon>Cytophagia</taxon>
        <taxon>Cytophagales</taxon>
        <taxon>Cyclobacteriaceae</taxon>
        <taxon>Algoriphagus</taxon>
    </lineage>
</organism>
<dbReference type="EMBL" id="FRXN01000003">
    <property type="protein sequence ID" value="SHO63150.1"/>
    <property type="molecule type" value="Genomic_DNA"/>
</dbReference>
<name>A0A1M7ZE34_9BACT</name>
<evidence type="ECO:0000313" key="2">
    <source>
        <dbReference type="EMBL" id="SHO63150.1"/>
    </source>
</evidence>
<accession>A0A1M7ZE34</accession>
<dbReference type="AlphaFoldDB" id="A0A1M7ZE34"/>
<keyword evidence="3" id="KW-1185">Reference proteome</keyword>
<gene>
    <name evidence="2" type="ORF">SAMN04488108_2560</name>
</gene>
<dbReference type="RefSeq" id="WP_073572181.1">
    <property type="nucleotide sequence ID" value="NZ_FRXN01000003.1"/>
</dbReference>
<keyword evidence="1" id="KW-0732">Signal</keyword>
<proteinExistence type="predicted"/>
<feature type="signal peptide" evidence="1">
    <location>
        <begin position="1"/>
        <end position="22"/>
    </location>
</feature>
<dbReference type="STRING" id="1073327.SAMN04488108_2560"/>
<evidence type="ECO:0000313" key="3">
    <source>
        <dbReference type="Proteomes" id="UP000184609"/>
    </source>
</evidence>
<feature type="chain" id="PRO_5012975109" description="MetA-pathway of phenol degradation" evidence="1">
    <location>
        <begin position="23"/>
        <end position="345"/>
    </location>
</feature>
<protein>
    <recommendedName>
        <fullName evidence="4">MetA-pathway of phenol degradation</fullName>
    </recommendedName>
</protein>
<sequence length="345" mass="39857">MKKSLLILIFLGLLSQSNQSFACDSCNFFEYSLLENKSYIGLFYRFRDFRDYKTISPSTTTAIQSFPAQLSTQLQPWIGNEIMHEPEGNNLYVQKTKQDFETYQTIEARGNITLNYKWNLTFLLPYEFNKVYYEKYLDLPNPVSDTTLYVQGWGDLTTAVEYIHLVYNPKSRHTFRPGLAFTLPTGQAQIQSNNENRELFDPIIQPGKGAFSFIPRLNYQWFLENKGINAGMSYQWSTEGKQSYQFGNSFNAYLLYFHQFELGGSLLLAPNLGVYHESAQRDIYNGEKQDLTGGQVDFAQLGLDLNLSQTTFSLVYQRPIHQNLNGNQILNQHRISIGLIRSFKL</sequence>
<reference evidence="3" key="1">
    <citation type="submission" date="2016-12" db="EMBL/GenBank/DDBJ databases">
        <authorList>
            <person name="Varghese N."/>
            <person name="Submissions S."/>
        </authorList>
    </citation>
    <scope>NUCLEOTIDE SEQUENCE [LARGE SCALE GENOMIC DNA]</scope>
    <source>
        <strain evidence="3">DSM 25035</strain>
    </source>
</reference>
<evidence type="ECO:0000256" key="1">
    <source>
        <dbReference type="SAM" id="SignalP"/>
    </source>
</evidence>